<accession>A0ABR3A008</accession>
<comment type="caution">
    <text evidence="2">The sequence shown here is derived from an EMBL/GenBank/DDBJ whole genome shotgun (WGS) entry which is preliminary data.</text>
</comment>
<gene>
    <name evidence="2" type="ORF">AAF712_007196</name>
</gene>
<name>A0ABR3A008_9AGAR</name>
<feature type="compositionally biased region" description="Low complexity" evidence="1">
    <location>
        <begin position="280"/>
        <end position="295"/>
    </location>
</feature>
<sequence length="369" mass="41753">MLELQVRVLSDPIACQRLTDSPSLTDVGRLCVAIEIFLTQRFNGLLQQKCDGARPICGPCERGPKDDPCEYARPRWRVLEDAVGRLEAGLREYENVFSAPLHNPGMQPPLRAPEDAIHRAAQMMRASREEMRDIREMRTIGEKTGGFMEGTNFISSLEARTRQYENSDGLPSSAIHNPYTPSVSKLTEIVRALENTISRLETCLKEDGNPDGSPLVAFHQTKLQDMISPAASADSPHRGKSMLSNSSHPISEHEDAISESIHNGNEYRATPSVTHHSETIHTNSHNTNTTTNSHSHNVHITNVHHHQNKPRRWSITRFVHQIVTVCVPVFWYPHPGWDHVPHSSFGGWVNGWWDSTWSAWPRWDWHRGV</sequence>
<dbReference type="Proteomes" id="UP001437256">
    <property type="component" value="Unassembled WGS sequence"/>
</dbReference>
<evidence type="ECO:0000313" key="2">
    <source>
        <dbReference type="EMBL" id="KAL0065892.1"/>
    </source>
</evidence>
<feature type="region of interest" description="Disordered" evidence="1">
    <location>
        <begin position="228"/>
        <end position="295"/>
    </location>
</feature>
<organism evidence="2 3">
    <name type="scientific">Marasmius tenuissimus</name>
    <dbReference type="NCBI Taxonomy" id="585030"/>
    <lineage>
        <taxon>Eukaryota</taxon>
        <taxon>Fungi</taxon>
        <taxon>Dikarya</taxon>
        <taxon>Basidiomycota</taxon>
        <taxon>Agaricomycotina</taxon>
        <taxon>Agaricomycetes</taxon>
        <taxon>Agaricomycetidae</taxon>
        <taxon>Agaricales</taxon>
        <taxon>Marasmiineae</taxon>
        <taxon>Marasmiaceae</taxon>
        <taxon>Marasmius</taxon>
    </lineage>
</organism>
<reference evidence="2 3" key="1">
    <citation type="submission" date="2024-05" db="EMBL/GenBank/DDBJ databases">
        <title>A draft genome resource for the thread blight pathogen Marasmius tenuissimus strain MS-2.</title>
        <authorList>
            <person name="Yulfo-Soto G.E."/>
            <person name="Baruah I.K."/>
            <person name="Amoako-Attah I."/>
            <person name="Bukari Y."/>
            <person name="Meinhardt L.W."/>
            <person name="Bailey B.A."/>
            <person name="Cohen S.P."/>
        </authorList>
    </citation>
    <scope>NUCLEOTIDE SEQUENCE [LARGE SCALE GENOMIC DNA]</scope>
    <source>
        <strain evidence="2 3">MS-2</strain>
    </source>
</reference>
<dbReference type="EMBL" id="JBBXMP010000042">
    <property type="protein sequence ID" value="KAL0065892.1"/>
    <property type="molecule type" value="Genomic_DNA"/>
</dbReference>
<evidence type="ECO:0000313" key="3">
    <source>
        <dbReference type="Proteomes" id="UP001437256"/>
    </source>
</evidence>
<proteinExistence type="predicted"/>
<protein>
    <submittedName>
        <fullName evidence="2">Uncharacterized protein</fullName>
    </submittedName>
</protein>
<keyword evidence="3" id="KW-1185">Reference proteome</keyword>
<evidence type="ECO:0000256" key="1">
    <source>
        <dbReference type="SAM" id="MobiDB-lite"/>
    </source>
</evidence>